<evidence type="ECO:0000313" key="1">
    <source>
        <dbReference type="EMBL" id="MDT0620168.1"/>
    </source>
</evidence>
<dbReference type="InterPro" id="IPR036922">
    <property type="entry name" value="Rieske_2Fe-2S_sf"/>
</dbReference>
<evidence type="ECO:0000313" key="2">
    <source>
        <dbReference type="Proteomes" id="UP001250662"/>
    </source>
</evidence>
<sequence length="145" mass="16028">MKARLALILLVLTLSCDSGTTNRNPFLQEVGFRFELNLNLPLYNNLNNIGNPIYVGNDAVGTRGAFVMKTGLDTFFAFEASCPNHAPNTCSTMTIDGQNVVCSCEDFTYNLFTGQFLNRPDDGARYYDLLFYRAVQSGSSVIISN</sequence>
<dbReference type="RefSeq" id="WP_311383828.1">
    <property type="nucleotide sequence ID" value="NZ_JAVRHU010000001.1"/>
</dbReference>
<gene>
    <name evidence="1" type="ORF">RM520_00950</name>
</gene>
<dbReference type="Proteomes" id="UP001250662">
    <property type="component" value="Unassembled WGS sequence"/>
</dbReference>
<keyword evidence="2" id="KW-1185">Reference proteome</keyword>
<evidence type="ECO:0008006" key="3">
    <source>
        <dbReference type="Google" id="ProtNLM"/>
    </source>
</evidence>
<dbReference type="Gene3D" id="2.102.10.10">
    <property type="entry name" value="Rieske [2Fe-2S] iron-sulphur domain"/>
    <property type="match status" value="1"/>
</dbReference>
<proteinExistence type="predicted"/>
<reference evidence="1 2" key="1">
    <citation type="submission" date="2023-09" db="EMBL/GenBank/DDBJ databases">
        <authorList>
            <person name="Rey-Velasco X."/>
        </authorList>
    </citation>
    <scope>NUCLEOTIDE SEQUENCE [LARGE SCALE GENOMIC DNA]</scope>
    <source>
        <strain evidence="1 2">P007</strain>
    </source>
</reference>
<dbReference type="SUPFAM" id="SSF50022">
    <property type="entry name" value="ISP domain"/>
    <property type="match status" value="1"/>
</dbReference>
<name>A0ABU3BCG5_9FLAO</name>
<comment type="caution">
    <text evidence="1">The sequence shown here is derived from an EMBL/GenBank/DDBJ whole genome shotgun (WGS) entry which is preliminary data.</text>
</comment>
<organism evidence="1 2">
    <name type="scientific">Croceitalea vernalis</name>
    <dbReference type="NCBI Taxonomy" id="3075599"/>
    <lineage>
        <taxon>Bacteria</taxon>
        <taxon>Pseudomonadati</taxon>
        <taxon>Bacteroidota</taxon>
        <taxon>Flavobacteriia</taxon>
        <taxon>Flavobacteriales</taxon>
        <taxon>Flavobacteriaceae</taxon>
        <taxon>Croceitalea</taxon>
    </lineage>
</organism>
<protein>
    <recommendedName>
        <fullName evidence="3">Rieske domain-containing protein</fullName>
    </recommendedName>
</protein>
<dbReference type="EMBL" id="JAVRHU010000001">
    <property type="protein sequence ID" value="MDT0620168.1"/>
    <property type="molecule type" value="Genomic_DNA"/>
</dbReference>
<dbReference type="PROSITE" id="PS51257">
    <property type="entry name" value="PROKAR_LIPOPROTEIN"/>
    <property type="match status" value="1"/>
</dbReference>
<accession>A0ABU3BCG5</accession>